<reference evidence="3" key="1">
    <citation type="journal article" date="2019" name="Int. J. Syst. Evol. Microbiol.">
        <title>The Global Catalogue of Microorganisms (GCM) 10K type strain sequencing project: providing services to taxonomists for standard genome sequencing and annotation.</title>
        <authorList>
            <consortium name="The Broad Institute Genomics Platform"/>
            <consortium name="The Broad Institute Genome Sequencing Center for Infectious Disease"/>
            <person name="Wu L."/>
            <person name="Ma J."/>
        </authorList>
    </citation>
    <scope>NUCLEOTIDE SEQUENCE [LARGE SCALE GENOMIC DNA]</scope>
    <source>
        <strain evidence="3">CGMCC 1.12470</strain>
    </source>
</reference>
<feature type="region of interest" description="Disordered" evidence="1">
    <location>
        <begin position="30"/>
        <end position="56"/>
    </location>
</feature>
<gene>
    <name evidence="2" type="ORF">ACFSL4_31775</name>
</gene>
<dbReference type="Proteomes" id="UP001597261">
    <property type="component" value="Unassembled WGS sequence"/>
</dbReference>
<dbReference type="RefSeq" id="WP_381090645.1">
    <property type="nucleotide sequence ID" value="NZ_JBHUDX010000099.1"/>
</dbReference>
<proteinExistence type="predicted"/>
<accession>A0ABW4J146</accession>
<comment type="caution">
    <text evidence="2">The sequence shown here is derived from an EMBL/GenBank/DDBJ whole genome shotgun (WGS) entry which is preliminary data.</text>
</comment>
<organism evidence="2 3">
    <name type="scientific">Streptomyces caeni</name>
    <dbReference type="NCBI Taxonomy" id="2307231"/>
    <lineage>
        <taxon>Bacteria</taxon>
        <taxon>Bacillati</taxon>
        <taxon>Actinomycetota</taxon>
        <taxon>Actinomycetes</taxon>
        <taxon>Kitasatosporales</taxon>
        <taxon>Streptomycetaceae</taxon>
        <taxon>Streptomyces</taxon>
    </lineage>
</organism>
<protein>
    <submittedName>
        <fullName evidence="2">Uncharacterized protein</fullName>
    </submittedName>
</protein>
<keyword evidence="3" id="KW-1185">Reference proteome</keyword>
<evidence type="ECO:0000313" key="3">
    <source>
        <dbReference type="Proteomes" id="UP001597261"/>
    </source>
</evidence>
<evidence type="ECO:0000313" key="2">
    <source>
        <dbReference type="EMBL" id="MFD1662631.1"/>
    </source>
</evidence>
<name>A0ABW4J146_9ACTN</name>
<sequence length="56" mass="6642">MLQYELHRIRSAELIRQADAYRLRREALRRRRAARTTGEDPEQEGRPGRPRLARAA</sequence>
<dbReference type="EMBL" id="JBHUDX010000099">
    <property type="protein sequence ID" value="MFD1662631.1"/>
    <property type="molecule type" value="Genomic_DNA"/>
</dbReference>
<evidence type="ECO:0000256" key="1">
    <source>
        <dbReference type="SAM" id="MobiDB-lite"/>
    </source>
</evidence>